<dbReference type="EMBL" id="JACJPW010000018">
    <property type="protein sequence ID" value="MBD2181256.1"/>
    <property type="molecule type" value="Genomic_DNA"/>
</dbReference>
<evidence type="ECO:0000313" key="1">
    <source>
        <dbReference type="EMBL" id="MBD2181256.1"/>
    </source>
</evidence>
<sequence length="78" mass="8751">MIQTLDAIYEQGVFRPLTKPEIPDGESVKLIIETSSKLNPEEMLKLAAQVYEGLSEEEINEIEQIAGDRSNFFTGHTP</sequence>
<proteinExistence type="predicted"/>
<dbReference type="Pfam" id="PF01954">
    <property type="entry name" value="AF2212-like"/>
    <property type="match status" value="1"/>
</dbReference>
<dbReference type="SUPFAM" id="SSF141694">
    <property type="entry name" value="AF2212/PG0164-like"/>
    <property type="match status" value="1"/>
</dbReference>
<evidence type="ECO:0000313" key="2">
    <source>
        <dbReference type="Proteomes" id="UP000641646"/>
    </source>
</evidence>
<comment type="caution">
    <text evidence="1">The sequence shown here is derived from an EMBL/GenBank/DDBJ whole genome shotgun (WGS) entry which is preliminary data.</text>
</comment>
<dbReference type="InterPro" id="IPR024069">
    <property type="entry name" value="AF2212-like_dom_sf"/>
</dbReference>
<organism evidence="1 2">
    <name type="scientific">Aerosakkonema funiforme FACHB-1375</name>
    <dbReference type="NCBI Taxonomy" id="2949571"/>
    <lineage>
        <taxon>Bacteria</taxon>
        <taxon>Bacillati</taxon>
        <taxon>Cyanobacteriota</taxon>
        <taxon>Cyanophyceae</taxon>
        <taxon>Oscillatoriophycideae</taxon>
        <taxon>Aerosakkonematales</taxon>
        <taxon>Aerosakkonemataceae</taxon>
        <taxon>Aerosakkonema</taxon>
    </lineage>
</organism>
<dbReference type="Gene3D" id="4.10.1150.10">
    <property type="entry name" value="AF2212/PG0164-like"/>
    <property type="match status" value="1"/>
</dbReference>
<protein>
    <submittedName>
        <fullName evidence="1">Antitoxin family protein</fullName>
    </submittedName>
</protein>
<accession>A0A926VCH8</accession>
<reference evidence="1" key="1">
    <citation type="journal article" date="2015" name="ISME J.">
        <title>Draft Genome Sequence of Streptomyces incarnatus NRRL8089, which Produces the Nucleoside Antibiotic Sinefungin.</title>
        <authorList>
            <person name="Oshima K."/>
            <person name="Hattori M."/>
            <person name="Shimizu H."/>
            <person name="Fukuda K."/>
            <person name="Nemoto M."/>
            <person name="Inagaki K."/>
            <person name="Tamura T."/>
        </authorList>
    </citation>
    <scope>NUCLEOTIDE SEQUENCE</scope>
    <source>
        <strain evidence="1">FACHB-1375</strain>
    </source>
</reference>
<reference evidence="1" key="2">
    <citation type="submission" date="2020-08" db="EMBL/GenBank/DDBJ databases">
        <authorList>
            <person name="Chen M."/>
            <person name="Teng W."/>
            <person name="Zhao L."/>
            <person name="Hu C."/>
            <person name="Zhou Y."/>
            <person name="Han B."/>
            <person name="Song L."/>
            <person name="Shu W."/>
        </authorList>
    </citation>
    <scope>NUCLEOTIDE SEQUENCE</scope>
    <source>
        <strain evidence="1">FACHB-1375</strain>
    </source>
</reference>
<name>A0A926VCH8_9CYAN</name>
<gene>
    <name evidence="1" type="ORF">H6G03_09090</name>
</gene>
<dbReference type="Proteomes" id="UP000641646">
    <property type="component" value="Unassembled WGS sequence"/>
</dbReference>
<dbReference type="RefSeq" id="WP_190464021.1">
    <property type="nucleotide sequence ID" value="NZ_JACJPW010000018.1"/>
</dbReference>
<dbReference type="InterPro" id="IPR008203">
    <property type="entry name" value="AF2212-like"/>
</dbReference>
<dbReference type="AlphaFoldDB" id="A0A926VCH8"/>
<keyword evidence="2" id="KW-1185">Reference proteome</keyword>